<dbReference type="PROSITE" id="PS01095">
    <property type="entry name" value="GH18_1"/>
    <property type="match status" value="1"/>
</dbReference>
<name>A0A8U0A0U3_9EURY</name>
<dbReference type="SMR" id="A0A8U0A0U3"/>
<evidence type="ECO:0000256" key="1">
    <source>
        <dbReference type="ARBA" id="ARBA00009121"/>
    </source>
</evidence>
<evidence type="ECO:0000256" key="6">
    <source>
        <dbReference type="SAM" id="MobiDB-lite"/>
    </source>
</evidence>
<dbReference type="GeneID" id="71928814"/>
<dbReference type="Pfam" id="PF02839">
    <property type="entry name" value="CBM_5_12"/>
    <property type="match status" value="1"/>
</dbReference>
<evidence type="ECO:0000256" key="4">
    <source>
        <dbReference type="ARBA" id="ARBA00023277"/>
    </source>
</evidence>
<evidence type="ECO:0000259" key="7">
    <source>
        <dbReference type="PROSITE" id="PS50093"/>
    </source>
</evidence>
<evidence type="ECO:0000256" key="3">
    <source>
        <dbReference type="ARBA" id="ARBA00023024"/>
    </source>
</evidence>
<dbReference type="PROSITE" id="PS51910">
    <property type="entry name" value="GH18_2"/>
    <property type="match status" value="1"/>
</dbReference>
<keyword evidence="5" id="KW-0326">Glycosidase</keyword>
<evidence type="ECO:0000313" key="9">
    <source>
        <dbReference type="EMBL" id="UPM42702.1"/>
    </source>
</evidence>
<dbReference type="SUPFAM" id="SSF54556">
    <property type="entry name" value="Chitinase insertion domain"/>
    <property type="match status" value="1"/>
</dbReference>
<keyword evidence="3" id="KW-0146">Chitin degradation</keyword>
<dbReference type="GO" id="GO:0005975">
    <property type="term" value="P:carbohydrate metabolic process"/>
    <property type="evidence" value="ECO:0007669"/>
    <property type="project" value="InterPro"/>
</dbReference>
<dbReference type="SUPFAM" id="SSF49299">
    <property type="entry name" value="PKD domain"/>
    <property type="match status" value="1"/>
</dbReference>
<evidence type="ECO:0000259" key="8">
    <source>
        <dbReference type="PROSITE" id="PS51910"/>
    </source>
</evidence>
<keyword evidence="10" id="KW-1185">Reference proteome</keyword>
<reference evidence="9" key="1">
    <citation type="submission" date="2022-04" db="EMBL/GenBank/DDBJ databases">
        <title>Halocatena sp. nov., isolated from a salt lake.</title>
        <authorList>
            <person name="Cui H.-L."/>
        </authorList>
    </citation>
    <scope>NUCLEOTIDE SEQUENCE</scope>
    <source>
        <strain evidence="9">AD-1</strain>
    </source>
</reference>
<dbReference type="AlphaFoldDB" id="A0A8U0A0U3"/>
<dbReference type="InterPro" id="IPR050314">
    <property type="entry name" value="Glycosyl_Hydrlase_18"/>
</dbReference>
<dbReference type="SUPFAM" id="SSF51445">
    <property type="entry name" value="(Trans)glycosidases"/>
    <property type="match status" value="1"/>
</dbReference>
<dbReference type="KEGG" id="haad:MW046_12165"/>
<dbReference type="PROSITE" id="PS50093">
    <property type="entry name" value="PKD"/>
    <property type="match status" value="1"/>
</dbReference>
<keyword evidence="4" id="KW-0119">Carbohydrate metabolism</keyword>
<dbReference type="Proteomes" id="UP000831768">
    <property type="component" value="Chromosome"/>
</dbReference>
<dbReference type="EMBL" id="CP096019">
    <property type="protein sequence ID" value="UPM42702.1"/>
    <property type="molecule type" value="Genomic_DNA"/>
</dbReference>
<dbReference type="SUPFAM" id="SSF51055">
    <property type="entry name" value="Carbohydrate binding domain"/>
    <property type="match status" value="1"/>
</dbReference>
<dbReference type="InterPro" id="IPR036573">
    <property type="entry name" value="CBM_sf_5/12"/>
</dbReference>
<feature type="domain" description="PKD" evidence="7">
    <location>
        <begin position="90"/>
        <end position="171"/>
    </location>
</feature>
<evidence type="ECO:0000256" key="2">
    <source>
        <dbReference type="ARBA" id="ARBA00022801"/>
    </source>
</evidence>
<dbReference type="InterPro" id="IPR017853">
    <property type="entry name" value="GH"/>
</dbReference>
<dbReference type="GO" id="GO:0004553">
    <property type="term" value="F:hydrolase activity, hydrolyzing O-glycosyl compounds"/>
    <property type="evidence" value="ECO:0007669"/>
    <property type="project" value="InterPro"/>
</dbReference>
<dbReference type="CDD" id="cd12215">
    <property type="entry name" value="ChiC_BD"/>
    <property type="match status" value="1"/>
</dbReference>
<dbReference type="RefSeq" id="WP_247993373.1">
    <property type="nucleotide sequence ID" value="NZ_CP096019.1"/>
</dbReference>
<dbReference type="Gene3D" id="3.10.50.10">
    <property type="match status" value="1"/>
</dbReference>
<dbReference type="InterPro" id="IPR029070">
    <property type="entry name" value="Chitinase_insertion_sf"/>
</dbReference>
<dbReference type="Gene3D" id="2.60.40.10">
    <property type="entry name" value="Immunoglobulins"/>
    <property type="match status" value="1"/>
</dbReference>
<organism evidence="9 10">
    <name type="scientific">Halocatena salina</name>
    <dbReference type="NCBI Taxonomy" id="2934340"/>
    <lineage>
        <taxon>Archaea</taxon>
        <taxon>Methanobacteriati</taxon>
        <taxon>Methanobacteriota</taxon>
        <taxon>Stenosarchaea group</taxon>
        <taxon>Halobacteria</taxon>
        <taxon>Halobacteriales</taxon>
        <taxon>Natronomonadaceae</taxon>
        <taxon>Halocatena</taxon>
    </lineage>
</organism>
<dbReference type="InterPro" id="IPR035986">
    <property type="entry name" value="PKD_dom_sf"/>
</dbReference>
<feature type="compositionally biased region" description="Low complexity" evidence="6">
    <location>
        <begin position="88"/>
        <end position="103"/>
    </location>
</feature>
<dbReference type="Pfam" id="PF18911">
    <property type="entry name" value="PKD_4"/>
    <property type="match status" value="1"/>
</dbReference>
<dbReference type="PANTHER" id="PTHR11177">
    <property type="entry name" value="CHITINASE"/>
    <property type="match status" value="1"/>
</dbReference>
<dbReference type="InterPro" id="IPR001579">
    <property type="entry name" value="Glyco_hydro_18_chit_AS"/>
</dbReference>
<dbReference type="InterPro" id="IPR011583">
    <property type="entry name" value="Chitinase_II/V-like_cat"/>
</dbReference>
<dbReference type="InterPro" id="IPR001223">
    <property type="entry name" value="Glyco_hydro18_cat"/>
</dbReference>
<dbReference type="InterPro" id="IPR013783">
    <property type="entry name" value="Ig-like_fold"/>
</dbReference>
<evidence type="ECO:0000313" key="10">
    <source>
        <dbReference type="Proteomes" id="UP000831768"/>
    </source>
</evidence>
<dbReference type="SMART" id="SM00089">
    <property type="entry name" value="PKD"/>
    <property type="match status" value="1"/>
</dbReference>
<dbReference type="GO" id="GO:0008061">
    <property type="term" value="F:chitin binding"/>
    <property type="evidence" value="ECO:0007669"/>
    <property type="project" value="InterPro"/>
</dbReference>
<dbReference type="GO" id="GO:0005576">
    <property type="term" value="C:extracellular region"/>
    <property type="evidence" value="ECO:0007669"/>
    <property type="project" value="InterPro"/>
</dbReference>
<dbReference type="InterPro" id="IPR003610">
    <property type="entry name" value="CBM5/12"/>
</dbReference>
<comment type="similarity">
    <text evidence="1">Belongs to the glycosyl hydrolase 18 family. Chitinase class II subfamily.</text>
</comment>
<feature type="domain" description="GH18" evidence="8">
    <location>
        <begin position="178"/>
        <end position="567"/>
    </location>
</feature>
<evidence type="ECO:0000256" key="5">
    <source>
        <dbReference type="ARBA" id="ARBA00023295"/>
    </source>
</evidence>
<dbReference type="PANTHER" id="PTHR11177:SF317">
    <property type="entry name" value="CHITINASE 12-RELATED"/>
    <property type="match status" value="1"/>
</dbReference>
<dbReference type="InterPro" id="IPR000601">
    <property type="entry name" value="PKD_dom"/>
</dbReference>
<dbReference type="SMART" id="SM00495">
    <property type="entry name" value="ChtBD3"/>
    <property type="match status" value="1"/>
</dbReference>
<proteinExistence type="inferred from homology"/>
<accession>A0A8U0A0U3</accession>
<feature type="region of interest" description="Disordered" evidence="6">
    <location>
        <begin position="63"/>
        <end position="118"/>
    </location>
</feature>
<keyword evidence="2 9" id="KW-0378">Hydrolase</keyword>
<sequence length="567" mass="62148">MNDSRRDLLRKVSTLPMVLYGISSTAAAADCSDVSTWDATTAYAGGDRVVSGGALWEAQWWTRGNEPDESDDVWGKLGDCDGPGGGNASPTAAFTATPSSPSPGESVTLDASDATDSDGSIQSYEWTFGDDTTATGQSTDHTYAASGEYTITLTVTDDDGATDSTTQTVSVGDTTSEFKIIGYYPGWKSTSEYDYYPEDVPWDKLTDVKYAFLGVDAQNGIPTIMSDQDRKNLEAFKELKSGPASDTRIHVSIGGWADSKGFSEIAASQDTRQSFAQRSVEIVREYDLDGVDIDWEHPGSQQGNCQCGSNQDYETHIDLLKTLRDALDAAGSEDGRKYWLSVANGGSDWNTGGLRHGEIGEICDYAMIMAYDFTGSWMDVAGLNAPIYGDAHPTENAQYGQTYHNQYYVEYAVDTLWAGEHGETGYWPGQWEYPPAPPAEHDELVLGLPFYGRGFNGTELYGGYTGLPEGTWHHLLEDGAEPTGAFDFGDLEENYIDADGWERHYHQPGEVPYLINESENTLISYDDEQSIAEKVSFAKERGMQGVMFWDLAQDWNETLLDTINQTV</sequence>
<dbReference type="InterPro" id="IPR022409">
    <property type="entry name" value="PKD/Chitinase_dom"/>
</dbReference>
<dbReference type="SMART" id="SM00636">
    <property type="entry name" value="Glyco_18"/>
    <property type="match status" value="1"/>
</dbReference>
<dbReference type="CDD" id="cd00146">
    <property type="entry name" value="PKD"/>
    <property type="match status" value="1"/>
</dbReference>
<gene>
    <name evidence="9" type="ORF">MW046_12165</name>
</gene>
<dbReference type="GO" id="GO:0030246">
    <property type="term" value="F:carbohydrate binding"/>
    <property type="evidence" value="ECO:0007669"/>
    <property type="project" value="InterPro"/>
</dbReference>
<dbReference type="Gene3D" id="3.20.20.80">
    <property type="entry name" value="Glycosidases"/>
    <property type="match status" value="1"/>
</dbReference>
<keyword evidence="3" id="KW-0624">Polysaccharide degradation</keyword>
<dbReference type="GO" id="GO:0006032">
    <property type="term" value="P:chitin catabolic process"/>
    <property type="evidence" value="ECO:0007669"/>
    <property type="project" value="UniProtKB-KW"/>
</dbReference>
<dbReference type="Pfam" id="PF00704">
    <property type="entry name" value="Glyco_hydro_18"/>
    <property type="match status" value="1"/>
</dbReference>
<protein>
    <submittedName>
        <fullName evidence="9">Glycosyl hydrolase family 18 protein</fullName>
    </submittedName>
</protein>
<dbReference type="Gene3D" id="2.10.10.20">
    <property type="entry name" value="Carbohydrate-binding module superfamily 5/12"/>
    <property type="match status" value="1"/>
</dbReference>